<comment type="pathway">
    <text evidence="1">Amino-acid degradation; L-alanine degradation via dehydrogenase pathway; NH(3) and pyruvate from L-alanine: step 1/1.</text>
</comment>
<evidence type="ECO:0000256" key="3">
    <source>
        <dbReference type="ARBA" id="ARBA00012897"/>
    </source>
</evidence>
<dbReference type="Proteomes" id="UP000681035">
    <property type="component" value="Chromosome"/>
</dbReference>
<keyword evidence="8" id="KW-0614">Plasmid</keyword>
<dbReference type="GO" id="GO:0042853">
    <property type="term" value="P:L-alanine catabolic process"/>
    <property type="evidence" value="ECO:0007669"/>
    <property type="project" value="InterPro"/>
</dbReference>
<dbReference type="CDD" id="cd05305">
    <property type="entry name" value="L-AlaDH"/>
    <property type="match status" value="1"/>
</dbReference>
<evidence type="ECO:0000259" key="5">
    <source>
        <dbReference type="SMART" id="SM01002"/>
    </source>
</evidence>
<dbReference type="GO" id="GO:0000286">
    <property type="term" value="F:alanine dehydrogenase activity"/>
    <property type="evidence" value="ECO:0007669"/>
    <property type="project" value="UniProtKB-EC"/>
</dbReference>
<feature type="domain" description="Alanine dehydrogenase/pyridine nucleotide transhydrogenase NAD(H)-binding" evidence="5">
    <location>
        <begin position="148"/>
        <end position="296"/>
    </location>
</feature>
<evidence type="ECO:0000313" key="8">
    <source>
        <dbReference type="EMBL" id="BCK82680.1"/>
    </source>
</evidence>
<evidence type="ECO:0000259" key="6">
    <source>
        <dbReference type="SMART" id="SM01003"/>
    </source>
</evidence>
<dbReference type="RefSeq" id="WP_213541229.1">
    <property type="nucleotide sequence ID" value="NZ_AP023418.1"/>
</dbReference>
<name>A0A810Q200_9FIRM</name>
<dbReference type="EC" id="1.4.1.1" evidence="3"/>
<feature type="domain" description="Alanine dehydrogenase/pyridine nucleotide transhydrogenase N-terminal" evidence="6">
    <location>
        <begin position="4"/>
        <end position="136"/>
    </location>
</feature>
<evidence type="ECO:0000313" key="7">
    <source>
        <dbReference type="EMBL" id="BCK80242.1"/>
    </source>
</evidence>
<organism evidence="7 9">
    <name type="scientific">Vescimonas coprocola</name>
    <dbReference type="NCBI Taxonomy" id="2714355"/>
    <lineage>
        <taxon>Bacteria</taxon>
        <taxon>Bacillati</taxon>
        <taxon>Bacillota</taxon>
        <taxon>Clostridia</taxon>
        <taxon>Eubacteriales</taxon>
        <taxon>Oscillospiraceae</taxon>
        <taxon>Vescimonas</taxon>
    </lineage>
</organism>
<dbReference type="KEGG" id="vcop:MM50RIKEN_24430"/>
<dbReference type="SUPFAM" id="SSF51735">
    <property type="entry name" value="NAD(P)-binding Rossmann-fold domains"/>
    <property type="match status" value="1"/>
</dbReference>
<evidence type="ECO:0000256" key="2">
    <source>
        <dbReference type="ARBA" id="ARBA00005689"/>
    </source>
</evidence>
<keyword evidence="9" id="KW-1185">Reference proteome</keyword>
<proteinExistence type="inferred from homology"/>
<dbReference type="InterPro" id="IPR008141">
    <property type="entry name" value="Ala_DH"/>
</dbReference>
<dbReference type="SMART" id="SM01003">
    <property type="entry name" value="AlaDh_PNT_N"/>
    <property type="match status" value="1"/>
</dbReference>
<sequence>MVIGVLKEIKGNEYRVAAVPATVHEIVRHGHTVYVETGAGVGSGFSDAQYEAAGAIVADTNTVWEKADLYYKVKELFPQEFKWMNKDKILFTYIHSNAHPDETDTLLGSHVSAVAYEDVQDEEGKFPLLRPMSELAGKGGFLAALHFAQSVNGGPGKLLANVTGVETPIITMLGCGVVGTGAAELAAAFGNEVRILDVNMNTMLAAKKTSPANITYMISNRSNLEKCLRESDVIINGILWAKDRKDHIVYREDLKLMKPGAMIVDVACDENGAIETCRDTTHDDPIYYVDGVMHYCVDNIPSAFSQTASVTLANATLPYLLQMADKGFKKAMEDNRLLRLGMTCYDGKLTLKETALKQNREWTDADELVKVW</sequence>
<evidence type="ECO:0000256" key="1">
    <source>
        <dbReference type="ARBA" id="ARBA00005206"/>
    </source>
</evidence>
<keyword evidence="4" id="KW-0560">Oxidoreductase</keyword>
<evidence type="ECO:0000313" key="9">
    <source>
        <dbReference type="Proteomes" id="UP000681035"/>
    </source>
</evidence>
<gene>
    <name evidence="7" type="ORF">MM50RIKEN_00050</name>
    <name evidence="8" type="ORF">MM50RIKEN_24430</name>
</gene>
<dbReference type="Proteomes" id="UP000681035">
    <property type="component" value="Plasmid pMM50_01"/>
</dbReference>
<dbReference type="EMBL" id="AP023419">
    <property type="protein sequence ID" value="BCK82680.1"/>
    <property type="molecule type" value="Genomic_DNA"/>
</dbReference>
<protein>
    <recommendedName>
        <fullName evidence="3">alanine dehydrogenase</fullName>
        <ecNumber evidence="3">1.4.1.1</ecNumber>
    </recommendedName>
</protein>
<dbReference type="AlphaFoldDB" id="A0A810Q200"/>
<dbReference type="InterPro" id="IPR007698">
    <property type="entry name" value="AlaDH/PNT_NAD(H)-bd"/>
</dbReference>
<dbReference type="GO" id="GO:0005886">
    <property type="term" value="C:plasma membrane"/>
    <property type="evidence" value="ECO:0007669"/>
    <property type="project" value="TreeGrafter"/>
</dbReference>
<dbReference type="Gene3D" id="3.40.50.720">
    <property type="entry name" value="NAD(P)-binding Rossmann-like Domain"/>
    <property type="match status" value="2"/>
</dbReference>
<dbReference type="Pfam" id="PF05222">
    <property type="entry name" value="AlaDh_PNT_N"/>
    <property type="match status" value="1"/>
</dbReference>
<evidence type="ECO:0000256" key="4">
    <source>
        <dbReference type="ARBA" id="ARBA00023002"/>
    </source>
</evidence>
<dbReference type="PANTHER" id="PTHR42795">
    <property type="entry name" value="ALANINE DEHYDROGENASE"/>
    <property type="match status" value="1"/>
</dbReference>
<accession>A0A810Q200</accession>
<dbReference type="SUPFAM" id="SSF52283">
    <property type="entry name" value="Formate/glycerate dehydrogenase catalytic domain-like"/>
    <property type="match status" value="1"/>
</dbReference>
<geneLocation type="plasmid" evidence="8 9">
    <name>pMM50_01</name>
</geneLocation>
<dbReference type="PANTHER" id="PTHR42795:SF1">
    <property type="entry name" value="ALANINE DEHYDROGENASE"/>
    <property type="match status" value="1"/>
</dbReference>
<dbReference type="InterPro" id="IPR007886">
    <property type="entry name" value="AlaDH/PNT_N"/>
</dbReference>
<comment type="similarity">
    <text evidence="2">Belongs to the AlaDH/PNT family.</text>
</comment>
<dbReference type="InterPro" id="IPR036291">
    <property type="entry name" value="NAD(P)-bd_dom_sf"/>
</dbReference>
<dbReference type="SMART" id="SM01002">
    <property type="entry name" value="AlaDh_PNT_C"/>
    <property type="match status" value="1"/>
</dbReference>
<dbReference type="Pfam" id="PF01262">
    <property type="entry name" value="AlaDh_PNT_C"/>
    <property type="match status" value="1"/>
</dbReference>
<dbReference type="KEGG" id="vcop:MM50RIKEN_00050"/>
<dbReference type="EMBL" id="AP023418">
    <property type="protein sequence ID" value="BCK80242.1"/>
    <property type="molecule type" value="Genomic_DNA"/>
</dbReference>
<reference evidence="7" key="1">
    <citation type="submission" date="2020-09" db="EMBL/GenBank/DDBJ databases">
        <title>New species isolated from human feces.</title>
        <authorList>
            <person name="Kitahara M."/>
            <person name="Shigeno Y."/>
            <person name="Shime M."/>
            <person name="Matsumoto Y."/>
            <person name="Nakamura S."/>
            <person name="Motooka D."/>
            <person name="Fukuoka S."/>
            <person name="Nishikawa H."/>
            <person name="Benno Y."/>
        </authorList>
    </citation>
    <scope>NUCLEOTIDE SEQUENCE</scope>
    <source>
        <strain evidence="7">MM50</strain>
        <plasmid evidence="8">pMM50_01</plasmid>
    </source>
</reference>